<organism evidence="2 3">
    <name type="scientific">Luteimonas terrae</name>
    <dbReference type="NCBI Taxonomy" id="1530191"/>
    <lineage>
        <taxon>Bacteria</taxon>
        <taxon>Pseudomonadati</taxon>
        <taxon>Pseudomonadota</taxon>
        <taxon>Gammaproteobacteria</taxon>
        <taxon>Lysobacterales</taxon>
        <taxon>Lysobacteraceae</taxon>
        <taxon>Luteimonas</taxon>
    </lineage>
</organism>
<gene>
    <name evidence="2" type="ORF">E2F49_11745</name>
</gene>
<keyword evidence="3" id="KW-1185">Reference proteome</keyword>
<dbReference type="InterPro" id="IPR014922">
    <property type="entry name" value="YdhG-like"/>
</dbReference>
<evidence type="ECO:0000313" key="3">
    <source>
        <dbReference type="Proteomes" id="UP000295543"/>
    </source>
</evidence>
<accession>A0A4R5U916</accession>
<dbReference type="Gene3D" id="3.90.1150.200">
    <property type="match status" value="1"/>
</dbReference>
<dbReference type="Pfam" id="PF08818">
    <property type="entry name" value="DUF1801"/>
    <property type="match status" value="1"/>
</dbReference>
<evidence type="ECO:0000259" key="1">
    <source>
        <dbReference type="Pfam" id="PF08818"/>
    </source>
</evidence>
<protein>
    <submittedName>
        <fullName evidence="2">DUF1801 domain-containing protein</fullName>
    </submittedName>
</protein>
<dbReference type="EMBL" id="SMTG01000004">
    <property type="protein sequence ID" value="TDK30999.1"/>
    <property type="molecule type" value="Genomic_DNA"/>
</dbReference>
<comment type="caution">
    <text evidence="2">The sequence shown here is derived from an EMBL/GenBank/DDBJ whole genome shotgun (WGS) entry which is preliminary data.</text>
</comment>
<feature type="domain" description="YdhG-like" evidence="1">
    <location>
        <begin position="79"/>
        <end position="183"/>
    </location>
</feature>
<dbReference type="OrthoDB" id="9811812at2"/>
<sequence>MACSARWRPCRWGRARRTQARSRARTAQDLEFAATSASIGWGAVDRSPTMTKSVPHSTPDDTSAAVDAYMDRLDHPHADAVQRLRALVLGVDPTIAEGVKWNAPSWRTREYFATTQLRAKTGIGLVLHLGAKAHALPEAGLQIEDPEGLLRWPAADRALMMFANLAEVEAREEAVRAVLRQWIGFV</sequence>
<dbReference type="Proteomes" id="UP000295543">
    <property type="component" value="Unassembled WGS sequence"/>
</dbReference>
<name>A0A4R5U916_9GAMM</name>
<evidence type="ECO:0000313" key="2">
    <source>
        <dbReference type="EMBL" id="TDK30999.1"/>
    </source>
</evidence>
<proteinExistence type="predicted"/>
<reference evidence="2 3" key="1">
    <citation type="submission" date="2019-03" db="EMBL/GenBank/DDBJ databases">
        <title>Luteimonas zhaokaii sp.nov., isolated from the rectal contents of Plateau pika in Yushu, Qinghai Province, China.</title>
        <authorList>
            <person name="Zhang G."/>
        </authorList>
    </citation>
    <scope>NUCLEOTIDE SEQUENCE [LARGE SCALE GENOMIC DNA]</scope>
    <source>
        <strain evidence="2 3">THG-MD21</strain>
    </source>
</reference>
<dbReference type="AlphaFoldDB" id="A0A4R5U916"/>
<dbReference type="SUPFAM" id="SSF159888">
    <property type="entry name" value="YdhG-like"/>
    <property type="match status" value="1"/>
</dbReference>